<dbReference type="AlphaFoldDB" id="A0A3P7H4R8"/>
<sequence length="106" mass="12334">MCRGDVLQIHSTSRMDVGGWRSTRTCRKVTISPSYSSSTIRSPMKPPAQRRLYFLLTLTSCVFYLFDLFALMVFTNSHSFELFVDFSFWRKQTIYHGPRRMGGSPH</sequence>
<dbReference type="EMBL" id="UYWY01004828">
    <property type="protein sequence ID" value="VDM29335.1"/>
    <property type="molecule type" value="Genomic_DNA"/>
</dbReference>
<accession>A0A3P7H4R8</accession>
<keyword evidence="1" id="KW-0812">Transmembrane</keyword>
<organism evidence="2">
    <name type="scientific">Toxocara canis</name>
    <name type="common">Canine roundworm</name>
    <dbReference type="NCBI Taxonomy" id="6265"/>
    <lineage>
        <taxon>Eukaryota</taxon>
        <taxon>Metazoa</taxon>
        <taxon>Ecdysozoa</taxon>
        <taxon>Nematoda</taxon>
        <taxon>Chromadorea</taxon>
        <taxon>Rhabditida</taxon>
        <taxon>Spirurina</taxon>
        <taxon>Ascaridomorpha</taxon>
        <taxon>Ascaridoidea</taxon>
        <taxon>Toxocaridae</taxon>
        <taxon>Toxocara</taxon>
    </lineage>
</organism>
<feature type="transmembrane region" description="Helical" evidence="1">
    <location>
        <begin position="52"/>
        <end position="74"/>
    </location>
</feature>
<gene>
    <name evidence="2" type="ORF">TCNE_LOCUS3618</name>
</gene>
<keyword evidence="1" id="KW-1133">Transmembrane helix</keyword>
<proteinExistence type="predicted"/>
<protein>
    <submittedName>
        <fullName evidence="2">Uncharacterized protein</fullName>
    </submittedName>
</protein>
<evidence type="ECO:0000256" key="1">
    <source>
        <dbReference type="SAM" id="Phobius"/>
    </source>
</evidence>
<reference evidence="2" key="1">
    <citation type="submission" date="2018-11" db="EMBL/GenBank/DDBJ databases">
        <authorList>
            <consortium name="Pathogen Informatics"/>
        </authorList>
    </citation>
    <scope>NUCLEOTIDE SEQUENCE [LARGE SCALE GENOMIC DNA]</scope>
</reference>
<evidence type="ECO:0000313" key="2">
    <source>
        <dbReference type="EMBL" id="VDM29335.1"/>
    </source>
</evidence>
<name>A0A3P7H4R8_TOXCA</name>
<keyword evidence="1" id="KW-0472">Membrane</keyword>